<comment type="caution">
    <text evidence="2">The sequence shown here is derived from an EMBL/GenBank/DDBJ whole genome shotgun (WGS) entry which is preliminary data.</text>
</comment>
<sequence>MTAPFSLAALLRLRRLQHDQAAAEVSTSRARAAELAARRRFAENSLARLMSSDGAAESLHWAAAARAASSSALGELSVLEEVTQRHLVESQSRLAETRAQAISLEKLEARHDEATRKDELRREQNLLDEIPARTAPPTRGKGTS</sequence>
<evidence type="ECO:0000256" key="1">
    <source>
        <dbReference type="SAM" id="MobiDB-lite"/>
    </source>
</evidence>
<organism evidence="2 3">
    <name type="scientific">Lysinimonas soli</name>
    <dbReference type="NCBI Taxonomy" id="1074233"/>
    <lineage>
        <taxon>Bacteria</taxon>
        <taxon>Bacillati</taxon>
        <taxon>Actinomycetota</taxon>
        <taxon>Actinomycetes</taxon>
        <taxon>Micrococcales</taxon>
        <taxon>Microbacteriaceae</taxon>
        <taxon>Lysinimonas</taxon>
    </lineage>
</organism>
<accession>A0ABW0NSX5</accession>
<dbReference type="Proteomes" id="UP001596039">
    <property type="component" value="Unassembled WGS sequence"/>
</dbReference>
<evidence type="ECO:0008006" key="4">
    <source>
        <dbReference type="Google" id="ProtNLM"/>
    </source>
</evidence>
<name>A0ABW0NSX5_9MICO</name>
<dbReference type="Gene3D" id="1.10.287.1700">
    <property type="match status" value="1"/>
</dbReference>
<evidence type="ECO:0000313" key="3">
    <source>
        <dbReference type="Proteomes" id="UP001596039"/>
    </source>
</evidence>
<evidence type="ECO:0000313" key="2">
    <source>
        <dbReference type="EMBL" id="MFC5502357.1"/>
    </source>
</evidence>
<feature type="compositionally biased region" description="Basic and acidic residues" evidence="1">
    <location>
        <begin position="106"/>
        <end position="125"/>
    </location>
</feature>
<feature type="region of interest" description="Disordered" evidence="1">
    <location>
        <begin position="106"/>
        <end position="144"/>
    </location>
</feature>
<dbReference type="RefSeq" id="WP_386740053.1">
    <property type="nucleotide sequence ID" value="NZ_JBHSMG010000002.1"/>
</dbReference>
<protein>
    <recommendedName>
        <fullName evidence="4">Flagellar FliJ protein</fullName>
    </recommendedName>
</protein>
<dbReference type="InterPro" id="IPR053716">
    <property type="entry name" value="Flag_assembly_chemotaxis_eff"/>
</dbReference>
<proteinExistence type="predicted"/>
<dbReference type="EMBL" id="JBHSMG010000002">
    <property type="protein sequence ID" value="MFC5502357.1"/>
    <property type="molecule type" value="Genomic_DNA"/>
</dbReference>
<gene>
    <name evidence="2" type="ORF">ACFPJ4_08915</name>
</gene>
<keyword evidence="3" id="KW-1185">Reference proteome</keyword>
<reference evidence="3" key="1">
    <citation type="journal article" date="2019" name="Int. J. Syst. Evol. Microbiol.">
        <title>The Global Catalogue of Microorganisms (GCM) 10K type strain sequencing project: providing services to taxonomists for standard genome sequencing and annotation.</title>
        <authorList>
            <consortium name="The Broad Institute Genomics Platform"/>
            <consortium name="The Broad Institute Genome Sequencing Center for Infectious Disease"/>
            <person name="Wu L."/>
            <person name="Ma J."/>
        </authorList>
    </citation>
    <scope>NUCLEOTIDE SEQUENCE [LARGE SCALE GENOMIC DNA]</scope>
    <source>
        <strain evidence="3">CGMCC 4.6997</strain>
    </source>
</reference>